<dbReference type="Pfam" id="PF22668">
    <property type="entry name" value="DUF7009"/>
    <property type="match status" value="1"/>
</dbReference>
<dbReference type="RefSeq" id="WP_194106356.1">
    <property type="nucleotide sequence ID" value="NZ_JADFFM010000001.1"/>
</dbReference>
<proteinExistence type="predicted"/>
<feature type="compositionally biased region" description="Basic and acidic residues" evidence="1">
    <location>
        <begin position="116"/>
        <end position="127"/>
    </location>
</feature>
<evidence type="ECO:0000256" key="1">
    <source>
        <dbReference type="SAM" id="MobiDB-lite"/>
    </source>
</evidence>
<organism evidence="2 3">
    <name type="scientific">Mucilaginibacter boryungensis</name>
    <dbReference type="NCBI Taxonomy" id="768480"/>
    <lineage>
        <taxon>Bacteria</taxon>
        <taxon>Pseudomonadati</taxon>
        <taxon>Bacteroidota</taxon>
        <taxon>Sphingobacteriia</taxon>
        <taxon>Sphingobacteriales</taxon>
        <taxon>Sphingobacteriaceae</taxon>
        <taxon>Mucilaginibacter</taxon>
    </lineage>
</organism>
<evidence type="ECO:0000313" key="2">
    <source>
        <dbReference type="EMBL" id="MBE9666998.1"/>
    </source>
</evidence>
<protein>
    <submittedName>
        <fullName evidence="2">Uncharacterized protein</fullName>
    </submittedName>
</protein>
<name>A0ABR9XHY2_9SPHI</name>
<gene>
    <name evidence="2" type="ORF">IRJ18_11555</name>
</gene>
<dbReference type="InterPro" id="IPR053825">
    <property type="entry name" value="DUF7009"/>
</dbReference>
<keyword evidence="3" id="KW-1185">Reference proteome</keyword>
<evidence type="ECO:0000313" key="3">
    <source>
        <dbReference type="Proteomes" id="UP000632774"/>
    </source>
</evidence>
<feature type="region of interest" description="Disordered" evidence="1">
    <location>
        <begin position="106"/>
        <end position="127"/>
    </location>
</feature>
<reference evidence="2 3" key="1">
    <citation type="submission" date="2020-10" db="EMBL/GenBank/DDBJ databases">
        <title>Mucilaginibacter mali sp. nov., isolated from rhizosphere soil of apple orchard.</title>
        <authorList>
            <person name="Lee J.-S."/>
            <person name="Kim H.S."/>
            <person name="Kim J.-S."/>
        </authorList>
    </citation>
    <scope>NUCLEOTIDE SEQUENCE [LARGE SCALE GENOMIC DNA]</scope>
    <source>
        <strain evidence="2 3">KCTC 23157</strain>
    </source>
</reference>
<comment type="caution">
    <text evidence="2">The sequence shown here is derived from an EMBL/GenBank/DDBJ whole genome shotgun (WGS) entry which is preliminary data.</text>
</comment>
<dbReference type="EMBL" id="JADFFM010000001">
    <property type="protein sequence ID" value="MBE9666998.1"/>
    <property type="molecule type" value="Genomic_DNA"/>
</dbReference>
<accession>A0ABR9XHY2</accession>
<sequence length="127" mass="14704">MKIRIKGDSVRYRLTKPEVERFANEGVIKEVTHFNNRVFTYVLQRTDDNVITAAYNLDTITLYMPDAMANEWTKTERVGFENASGKLNLYIEKDFKCLDNVAEDQSDNYPNPLAVQRHEHDKGTSKS</sequence>
<dbReference type="Proteomes" id="UP000632774">
    <property type="component" value="Unassembled WGS sequence"/>
</dbReference>